<keyword evidence="4 10" id="KW-0808">Transferase</keyword>
<dbReference type="InterPro" id="IPR004276">
    <property type="entry name" value="GlycoTrans_28_N"/>
</dbReference>
<dbReference type="GO" id="GO:0005886">
    <property type="term" value="C:plasma membrane"/>
    <property type="evidence" value="ECO:0007669"/>
    <property type="project" value="UniProtKB-SubCell"/>
</dbReference>
<dbReference type="Gene3D" id="3.40.50.2000">
    <property type="entry name" value="Glycogen Phosphorylase B"/>
    <property type="match status" value="2"/>
</dbReference>
<evidence type="ECO:0000256" key="5">
    <source>
        <dbReference type="ARBA" id="ARBA00022960"/>
    </source>
</evidence>
<keyword evidence="7 10" id="KW-0472">Membrane</keyword>
<sequence length="362" mass="38242">MSRTVLIMAGGTGGHVFPALAAARVLRERGFEPVWLGTQRGLEAKLVPPQQIPIEWITVGGVRGKGITTLLAAPFRLARAVWQSLQVMRRRNPVVVLGAGGFVSGPGGIAAWLTGRPLLIHEQNAVAGMTNRVLARFAKRVFEAFPASFPSSIKAERVGNPVRREIAALPSPESRYAERSGPLRVLIIGGSQGASRLNVVVPAALAMIDVSIRPAVLHQAGERHIESARDAYAKHGVQADVRAFIDDMAEAYAWADLVICRSGALTVSELAAAGLPAVFVPFAAAVDDHQTHNARFPVSAGAGVLIPEADLTPMRLSNELRTLLGAGRSHLAEMAMKARSIALIDADVRLADACVAAAGGAR</sequence>
<dbReference type="RefSeq" id="WP_184334287.1">
    <property type="nucleotide sequence ID" value="NZ_JACHHZ010000004.1"/>
</dbReference>
<dbReference type="EC" id="2.4.1.227" evidence="10"/>
<comment type="caution">
    <text evidence="13">The sequence shown here is derived from an EMBL/GenBank/DDBJ whole genome shotgun (WGS) entry which is preliminary data.</text>
</comment>
<dbReference type="Pfam" id="PF03033">
    <property type="entry name" value="Glyco_transf_28"/>
    <property type="match status" value="1"/>
</dbReference>
<keyword evidence="6 10" id="KW-0573">Peptidoglycan synthesis</keyword>
<keyword evidence="5 10" id="KW-0133">Cell shape</keyword>
<feature type="binding site" evidence="10">
    <location>
        <position position="290"/>
    </location>
    <ligand>
        <name>UDP-N-acetyl-alpha-D-glucosamine</name>
        <dbReference type="ChEBI" id="CHEBI:57705"/>
    </ligand>
</feature>
<comment type="function">
    <text evidence="10">Cell wall formation. Catalyzes the transfer of a GlcNAc subunit on undecaprenyl-pyrophosphoryl-MurNAc-pentapeptide (lipid intermediate I) to form undecaprenyl-pyrophosphoryl-MurNAc-(pentapeptide)GlcNAc (lipid intermediate II).</text>
</comment>
<dbReference type="GO" id="GO:0050511">
    <property type="term" value="F:undecaprenyldiphospho-muramoylpentapeptide beta-N-acetylglucosaminyltransferase activity"/>
    <property type="evidence" value="ECO:0007669"/>
    <property type="project" value="UniProtKB-UniRule"/>
</dbReference>
<keyword evidence="8 10" id="KW-0131">Cell cycle</keyword>
<dbReference type="CDD" id="cd03785">
    <property type="entry name" value="GT28_MurG"/>
    <property type="match status" value="1"/>
</dbReference>
<accession>A0A841HPV3</accession>
<dbReference type="GO" id="GO:0008360">
    <property type="term" value="P:regulation of cell shape"/>
    <property type="evidence" value="ECO:0007669"/>
    <property type="project" value="UniProtKB-KW"/>
</dbReference>
<feature type="binding site" evidence="10">
    <location>
        <begin position="264"/>
        <end position="269"/>
    </location>
    <ligand>
        <name>UDP-N-acetyl-alpha-D-glucosamine</name>
        <dbReference type="ChEBI" id="CHEBI:57705"/>
    </ligand>
</feature>
<evidence type="ECO:0000259" key="11">
    <source>
        <dbReference type="Pfam" id="PF03033"/>
    </source>
</evidence>
<gene>
    <name evidence="10" type="primary">murG</name>
    <name evidence="13" type="ORF">HNQ60_003783</name>
</gene>
<evidence type="ECO:0000256" key="6">
    <source>
        <dbReference type="ARBA" id="ARBA00022984"/>
    </source>
</evidence>
<comment type="pathway">
    <text evidence="10">Cell wall biogenesis; peptidoglycan biosynthesis.</text>
</comment>
<comment type="catalytic activity">
    <reaction evidence="10">
        <text>di-trans,octa-cis-undecaprenyl diphospho-N-acetyl-alpha-D-muramoyl-L-alanyl-D-glutamyl-meso-2,6-diaminopimeloyl-D-alanyl-D-alanine + UDP-N-acetyl-alpha-D-glucosamine = di-trans,octa-cis-undecaprenyl diphospho-[N-acetyl-alpha-D-glucosaminyl-(1-&gt;4)]-N-acetyl-alpha-D-muramoyl-L-alanyl-D-glutamyl-meso-2,6-diaminopimeloyl-D-alanyl-D-alanine + UDP + H(+)</text>
        <dbReference type="Rhea" id="RHEA:31227"/>
        <dbReference type="ChEBI" id="CHEBI:15378"/>
        <dbReference type="ChEBI" id="CHEBI:57705"/>
        <dbReference type="ChEBI" id="CHEBI:58223"/>
        <dbReference type="ChEBI" id="CHEBI:61387"/>
        <dbReference type="ChEBI" id="CHEBI:61388"/>
        <dbReference type="EC" id="2.4.1.227"/>
    </reaction>
</comment>
<dbReference type="GO" id="GO:0009252">
    <property type="term" value="P:peptidoglycan biosynthetic process"/>
    <property type="evidence" value="ECO:0007669"/>
    <property type="project" value="UniProtKB-UniRule"/>
</dbReference>
<keyword evidence="14" id="KW-1185">Reference proteome</keyword>
<dbReference type="InterPro" id="IPR007235">
    <property type="entry name" value="Glyco_trans_28_C"/>
</dbReference>
<dbReference type="GO" id="GO:0051301">
    <property type="term" value="P:cell division"/>
    <property type="evidence" value="ECO:0007669"/>
    <property type="project" value="UniProtKB-KW"/>
</dbReference>
<evidence type="ECO:0000256" key="1">
    <source>
        <dbReference type="ARBA" id="ARBA00022475"/>
    </source>
</evidence>
<evidence type="ECO:0000256" key="10">
    <source>
        <dbReference type="HAMAP-Rule" id="MF_00033"/>
    </source>
</evidence>
<protein>
    <recommendedName>
        <fullName evidence="10">UDP-N-acetylglucosamine--N-acetylmuramyl-(pentapeptide) pyrophosphoryl-undecaprenol N-acetylglucosamine transferase</fullName>
        <ecNumber evidence="10">2.4.1.227</ecNumber>
    </recommendedName>
    <alternativeName>
        <fullName evidence="10">Undecaprenyl-PP-MurNAc-pentapeptide-UDPGlcNAc GlcNAc transferase</fullName>
    </alternativeName>
</protein>
<reference evidence="13 14" key="1">
    <citation type="submission" date="2020-08" db="EMBL/GenBank/DDBJ databases">
        <title>Genomic Encyclopedia of Type Strains, Phase IV (KMG-IV): sequencing the most valuable type-strain genomes for metagenomic binning, comparative biology and taxonomic classification.</title>
        <authorList>
            <person name="Goeker M."/>
        </authorList>
    </citation>
    <scope>NUCLEOTIDE SEQUENCE [LARGE SCALE GENOMIC DNA]</scope>
    <source>
        <strain evidence="13 14">DSM 26723</strain>
    </source>
</reference>
<dbReference type="Pfam" id="PF04101">
    <property type="entry name" value="Glyco_tran_28_C"/>
    <property type="match status" value="1"/>
</dbReference>
<dbReference type="PANTHER" id="PTHR21015">
    <property type="entry name" value="UDP-N-ACETYLGLUCOSAMINE--N-ACETYLMURAMYL-(PENTAPEPTIDE) PYROPHOSPHORYL-UNDECAPRENOL N-ACETYLGLUCOSAMINE TRANSFERASE 1"/>
    <property type="match status" value="1"/>
</dbReference>
<keyword evidence="1 10" id="KW-1003">Cell membrane</keyword>
<evidence type="ECO:0000259" key="12">
    <source>
        <dbReference type="Pfam" id="PF04101"/>
    </source>
</evidence>
<dbReference type="UniPathway" id="UPA00219"/>
<evidence type="ECO:0000256" key="3">
    <source>
        <dbReference type="ARBA" id="ARBA00022676"/>
    </source>
</evidence>
<evidence type="ECO:0000256" key="2">
    <source>
        <dbReference type="ARBA" id="ARBA00022618"/>
    </source>
</evidence>
<keyword evidence="2 10" id="KW-0132">Cell division</keyword>
<evidence type="ECO:0000256" key="4">
    <source>
        <dbReference type="ARBA" id="ARBA00022679"/>
    </source>
</evidence>
<dbReference type="GO" id="GO:0071555">
    <property type="term" value="P:cell wall organization"/>
    <property type="evidence" value="ECO:0007669"/>
    <property type="project" value="UniProtKB-KW"/>
</dbReference>
<keyword evidence="9 10" id="KW-0961">Cell wall biogenesis/degradation</keyword>
<evidence type="ECO:0000313" key="14">
    <source>
        <dbReference type="Proteomes" id="UP000588068"/>
    </source>
</evidence>
<dbReference type="GO" id="GO:0005975">
    <property type="term" value="P:carbohydrate metabolic process"/>
    <property type="evidence" value="ECO:0007669"/>
    <property type="project" value="InterPro"/>
</dbReference>
<comment type="similarity">
    <text evidence="10">Belongs to the glycosyltransferase 28 family. MurG subfamily.</text>
</comment>
<name>A0A841HPV3_9GAMM</name>
<evidence type="ECO:0000313" key="13">
    <source>
        <dbReference type="EMBL" id="MBB6094896.1"/>
    </source>
</evidence>
<organism evidence="13 14">
    <name type="scientific">Povalibacter uvarum</name>
    <dbReference type="NCBI Taxonomy" id="732238"/>
    <lineage>
        <taxon>Bacteria</taxon>
        <taxon>Pseudomonadati</taxon>
        <taxon>Pseudomonadota</taxon>
        <taxon>Gammaproteobacteria</taxon>
        <taxon>Steroidobacterales</taxon>
        <taxon>Steroidobacteraceae</taxon>
        <taxon>Povalibacter</taxon>
    </lineage>
</organism>
<evidence type="ECO:0000256" key="8">
    <source>
        <dbReference type="ARBA" id="ARBA00023306"/>
    </source>
</evidence>
<proteinExistence type="inferred from homology"/>
<comment type="subcellular location">
    <subcellularLocation>
        <location evidence="10">Cell membrane</location>
        <topology evidence="10">Peripheral membrane protein</topology>
        <orientation evidence="10">Cytoplasmic side</orientation>
    </subcellularLocation>
</comment>
<feature type="binding site" evidence="10">
    <location>
        <position position="245"/>
    </location>
    <ligand>
        <name>UDP-N-acetyl-alpha-D-glucosamine</name>
        <dbReference type="ChEBI" id="CHEBI:57705"/>
    </ligand>
</feature>
<dbReference type="NCBIfam" id="TIGR01133">
    <property type="entry name" value="murG"/>
    <property type="match status" value="1"/>
</dbReference>
<feature type="binding site" evidence="10">
    <location>
        <begin position="12"/>
        <end position="14"/>
    </location>
    <ligand>
        <name>UDP-N-acetyl-alpha-D-glucosamine</name>
        <dbReference type="ChEBI" id="CHEBI:57705"/>
    </ligand>
</feature>
<feature type="domain" description="Glycosyltransferase family 28 N-terminal" evidence="11">
    <location>
        <begin position="5"/>
        <end position="142"/>
    </location>
</feature>
<evidence type="ECO:0000256" key="7">
    <source>
        <dbReference type="ARBA" id="ARBA00023136"/>
    </source>
</evidence>
<dbReference type="Proteomes" id="UP000588068">
    <property type="component" value="Unassembled WGS sequence"/>
</dbReference>
<dbReference type="PANTHER" id="PTHR21015:SF22">
    <property type="entry name" value="GLYCOSYLTRANSFERASE"/>
    <property type="match status" value="1"/>
</dbReference>
<dbReference type="HAMAP" id="MF_00033">
    <property type="entry name" value="MurG"/>
    <property type="match status" value="1"/>
</dbReference>
<feature type="binding site" evidence="10">
    <location>
        <position position="191"/>
    </location>
    <ligand>
        <name>UDP-N-acetyl-alpha-D-glucosamine</name>
        <dbReference type="ChEBI" id="CHEBI:57705"/>
    </ligand>
</feature>
<keyword evidence="3 10" id="KW-0328">Glycosyltransferase</keyword>
<feature type="binding site" evidence="10">
    <location>
        <position position="124"/>
    </location>
    <ligand>
        <name>UDP-N-acetyl-alpha-D-glucosamine</name>
        <dbReference type="ChEBI" id="CHEBI:57705"/>
    </ligand>
</feature>
<dbReference type="AlphaFoldDB" id="A0A841HPV3"/>
<dbReference type="EMBL" id="JACHHZ010000004">
    <property type="protein sequence ID" value="MBB6094896.1"/>
    <property type="molecule type" value="Genomic_DNA"/>
</dbReference>
<evidence type="ECO:0000256" key="9">
    <source>
        <dbReference type="ARBA" id="ARBA00023316"/>
    </source>
</evidence>
<feature type="binding site" evidence="10">
    <location>
        <position position="163"/>
    </location>
    <ligand>
        <name>UDP-N-acetyl-alpha-D-glucosamine</name>
        <dbReference type="ChEBI" id="CHEBI:57705"/>
    </ligand>
</feature>
<feature type="domain" description="Glycosyl transferase family 28 C-terminal" evidence="12">
    <location>
        <begin position="185"/>
        <end position="338"/>
    </location>
</feature>
<dbReference type="SUPFAM" id="SSF53756">
    <property type="entry name" value="UDP-Glycosyltransferase/glycogen phosphorylase"/>
    <property type="match status" value="1"/>
</dbReference>
<dbReference type="InterPro" id="IPR006009">
    <property type="entry name" value="GlcNAc_MurG"/>
</dbReference>